<gene>
    <name evidence="1" type="ORF">DUI87_08435</name>
</gene>
<keyword evidence="2" id="KW-1185">Reference proteome</keyword>
<dbReference type="Proteomes" id="UP000269221">
    <property type="component" value="Unassembled WGS sequence"/>
</dbReference>
<dbReference type="OrthoDB" id="10401828at2759"/>
<evidence type="ECO:0000313" key="2">
    <source>
        <dbReference type="Proteomes" id="UP000269221"/>
    </source>
</evidence>
<accession>A0A3M0KZS8</accession>
<protein>
    <submittedName>
        <fullName evidence="1">Uncharacterized protein</fullName>
    </submittedName>
</protein>
<sequence length="82" mass="9517">MVRLLLDLESWVHFCVPHYKKEIELLESVQRRAMKLVKGLEHKSDEKQLWELGVFILKKRGHLLLAIISLGVKNDVVKNGIS</sequence>
<reference evidence="1 2" key="1">
    <citation type="submission" date="2018-07" db="EMBL/GenBank/DDBJ databases">
        <title>A high quality draft genome assembly of the barn swallow (H. rustica rustica).</title>
        <authorList>
            <person name="Formenti G."/>
            <person name="Chiara M."/>
            <person name="Poveda L."/>
            <person name="Francoijs K.-J."/>
            <person name="Bonisoli-Alquati A."/>
            <person name="Canova L."/>
            <person name="Gianfranceschi L."/>
            <person name="Horner D.S."/>
            <person name="Saino N."/>
        </authorList>
    </citation>
    <scope>NUCLEOTIDE SEQUENCE [LARGE SCALE GENOMIC DNA]</scope>
    <source>
        <strain evidence="1">Chelidonia</strain>
        <tissue evidence="1">Blood</tissue>
    </source>
</reference>
<dbReference type="AlphaFoldDB" id="A0A3M0KZS8"/>
<name>A0A3M0KZS8_HIRRU</name>
<dbReference type="EMBL" id="QRBI01000104">
    <property type="protein sequence ID" value="RMC16220.1"/>
    <property type="molecule type" value="Genomic_DNA"/>
</dbReference>
<proteinExistence type="predicted"/>
<organism evidence="1 2">
    <name type="scientific">Hirundo rustica rustica</name>
    <dbReference type="NCBI Taxonomy" id="333673"/>
    <lineage>
        <taxon>Eukaryota</taxon>
        <taxon>Metazoa</taxon>
        <taxon>Chordata</taxon>
        <taxon>Craniata</taxon>
        <taxon>Vertebrata</taxon>
        <taxon>Euteleostomi</taxon>
        <taxon>Archelosauria</taxon>
        <taxon>Archosauria</taxon>
        <taxon>Dinosauria</taxon>
        <taxon>Saurischia</taxon>
        <taxon>Theropoda</taxon>
        <taxon>Coelurosauria</taxon>
        <taxon>Aves</taxon>
        <taxon>Neognathae</taxon>
        <taxon>Neoaves</taxon>
        <taxon>Telluraves</taxon>
        <taxon>Australaves</taxon>
        <taxon>Passeriformes</taxon>
        <taxon>Sylvioidea</taxon>
        <taxon>Hirundinidae</taxon>
        <taxon>Hirundo</taxon>
    </lineage>
</organism>
<comment type="caution">
    <text evidence="1">The sequence shown here is derived from an EMBL/GenBank/DDBJ whole genome shotgun (WGS) entry which is preliminary data.</text>
</comment>
<evidence type="ECO:0000313" key="1">
    <source>
        <dbReference type="EMBL" id="RMC16220.1"/>
    </source>
</evidence>